<dbReference type="NCBIfam" id="NF008453">
    <property type="entry name" value="PRK11308.1"/>
    <property type="match status" value="2"/>
</dbReference>
<evidence type="ECO:0000256" key="6">
    <source>
        <dbReference type="ARBA" id="ARBA00022840"/>
    </source>
</evidence>
<dbReference type="RefSeq" id="WP_308710956.1">
    <property type="nucleotide sequence ID" value="NZ_JAVHUY010000003.1"/>
</dbReference>
<dbReference type="GO" id="GO:0005524">
    <property type="term" value="F:ATP binding"/>
    <property type="evidence" value="ECO:0007669"/>
    <property type="project" value="UniProtKB-KW"/>
</dbReference>
<dbReference type="NCBIfam" id="TIGR01727">
    <property type="entry name" value="oligo_HPY"/>
    <property type="match status" value="2"/>
</dbReference>
<evidence type="ECO:0000256" key="2">
    <source>
        <dbReference type="ARBA" id="ARBA00005417"/>
    </source>
</evidence>
<dbReference type="PANTHER" id="PTHR43297">
    <property type="entry name" value="OLIGOPEPTIDE TRANSPORT ATP-BINDING PROTEIN APPD"/>
    <property type="match status" value="1"/>
</dbReference>
<keyword evidence="4" id="KW-1003">Cell membrane</keyword>
<keyword evidence="6 10" id="KW-0067">ATP-binding</keyword>
<dbReference type="PROSITE" id="PS00211">
    <property type="entry name" value="ABC_TRANSPORTER_1"/>
    <property type="match status" value="2"/>
</dbReference>
<dbReference type="InterPro" id="IPR050388">
    <property type="entry name" value="ABC_Ni/Peptide_Import"/>
</dbReference>
<dbReference type="SUPFAM" id="SSF52540">
    <property type="entry name" value="P-loop containing nucleoside triphosphate hydrolases"/>
    <property type="match status" value="2"/>
</dbReference>
<evidence type="ECO:0000313" key="11">
    <source>
        <dbReference type="Proteomes" id="UP001230908"/>
    </source>
</evidence>
<dbReference type="Pfam" id="PF00005">
    <property type="entry name" value="ABC_tran"/>
    <property type="match status" value="2"/>
</dbReference>
<feature type="region of interest" description="Disordered" evidence="8">
    <location>
        <begin position="609"/>
        <end position="628"/>
    </location>
</feature>
<dbReference type="SMART" id="SM00382">
    <property type="entry name" value="AAA"/>
    <property type="match status" value="2"/>
</dbReference>
<dbReference type="CDD" id="cd03257">
    <property type="entry name" value="ABC_NikE_OppD_transporters"/>
    <property type="match status" value="2"/>
</dbReference>
<keyword evidence="5" id="KW-0547">Nucleotide-binding</keyword>
<dbReference type="Proteomes" id="UP001230908">
    <property type="component" value="Unassembled WGS sequence"/>
</dbReference>
<feature type="domain" description="ABC transporter" evidence="9">
    <location>
        <begin position="15"/>
        <end position="264"/>
    </location>
</feature>
<dbReference type="InterPro" id="IPR003593">
    <property type="entry name" value="AAA+_ATPase"/>
</dbReference>
<evidence type="ECO:0000256" key="5">
    <source>
        <dbReference type="ARBA" id="ARBA00022741"/>
    </source>
</evidence>
<feature type="domain" description="ABC transporter" evidence="9">
    <location>
        <begin position="357"/>
        <end position="605"/>
    </location>
</feature>
<keyword evidence="11" id="KW-1185">Reference proteome</keyword>
<comment type="subcellular location">
    <subcellularLocation>
        <location evidence="1">Cell membrane</location>
        <topology evidence="1">Peripheral membrane protein</topology>
    </subcellularLocation>
</comment>
<dbReference type="Pfam" id="PF08352">
    <property type="entry name" value="oligo_HPY"/>
    <property type="match status" value="2"/>
</dbReference>
<evidence type="ECO:0000256" key="8">
    <source>
        <dbReference type="SAM" id="MobiDB-lite"/>
    </source>
</evidence>
<evidence type="ECO:0000256" key="7">
    <source>
        <dbReference type="ARBA" id="ARBA00023136"/>
    </source>
</evidence>
<protein>
    <submittedName>
        <fullName evidence="10">ABC transporter ATP-binding protein</fullName>
    </submittedName>
</protein>
<dbReference type="PANTHER" id="PTHR43297:SF2">
    <property type="entry name" value="DIPEPTIDE TRANSPORT ATP-BINDING PROTEIN DPPD"/>
    <property type="match status" value="1"/>
</dbReference>
<dbReference type="InterPro" id="IPR017871">
    <property type="entry name" value="ABC_transporter-like_CS"/>
</dbReference>
<organism evidence="10 11">
    <name type="scientific">Phytohabitans maris</name>
    <dbReference type="NCBI Taxonomy" id="3071409"/>
    <lineage>
        <taxon>Bacteria</taxon>
        <taxon>Bacillati</taxon>
        <taxon>Actinomycetota</taxon>
        <taxon>Actinomycetes</taxon>
        <taxon>Micromonosporales</taxon>
        <taxon>Micromonosporaceae</taxon>
    </lineage>
</organism>
<dbReference type="InterPro" id="IPR003439">
    <property type="entry name" value="ABC_transporter-like_ATP-bd"/>
</dbReference>
<dbReference type="NCBIfam" id="NF007739">
    <property type="entry name" value="PRK10419.1"/>
    <property type="match status" value="2"/>
</dbReference>
<dbReference type="InterPro" id="IPR027417">
    <property type="entry name" value="P-loop_NTPase"/>
</dbReference>
<evidence type="ECO:0000256" key="4">
    <source>
        <dbReference type="ARBA" id="ARBA00022475"/>
    </source>
</evidence>
<evidence type="ECO:0000313" key="10">
    <source>
        <dbReference type="EMBL" id="MDQ7903680.1"/>
    </source>
</evidence>
<gene>
    <name evidence="10" type="ORF">RB614_04010</name>
</gene>
<evidence type="ECO:0000259" key="9">
    <source>
        <dbReference type="PROSITE" id="PS50893"/>
    </source>
</evidence>
<keyword evidence="7" id="KW-0472">Membrane</keyword>
<reference evidence="10 11" key="1">
    <citation type="submission" date="2023-08" db="EMBL/GenBank/DDBJ databases">
        <title>Phytohabitans sansha sp. nov., isolated from marine sediment.</title>
        <authorList>
            <person name="Zhao Y."/>
            <person name="Yi K."/>
        </authorList>
    </citation>
    <scope>NUCLEOTIDE SEQUENCE [LARGE SCALE GENOMIC DNA]</scope>
    <source>
        <strain evidence="10 11">ZYX-F-186</strain>
    </source>
</reference>
<evidence type="ECO:0000256" key="3">
    <source>
        <dbReference type="ARBA" id="ARBA00022448"/>
    </source>
</evidence>
<keyword evidence="3" id="KW-0813">Transport</keyword>
<dbReference type="Gene3D" id="3.40.50.300">
    <property type="entry name" value="P-loop containing nucleotide triphosphate hydrolases"/>
    <property type="match status" value="2"/>
</dbReference>
<feature type="region of interest" description="Disordered" evidence="8">
    <location>
        <begin position="277"/>
        <end position="298"/>
    </location>
</feature>
<name>A0ABU0ZBH2_9ACTN</name>
<sequence length="676" mass="73099">MITTVHNTPDGEPVLRVRGLTAVLDLPTGPATALHELDFDIGAGEILGVVGESGSGKSLTSLAVMRMLPDAARVTAGQILLHGEDLLTKSEKDMRRLRGRHLGIVFQDPLAYLHPLKRVGAQLRESLTVHAATRAQAATRALELLKLVGIPDAEQRIDDYPHQFSGGMRQRVMIAMAVAHNPSLLIADEPTTALDVTIQAEILRVLVRLRDELGTAVMLITHDIGVVEDTCDRVLVMYAGRIAEQAGTGTLLKSPRHPYTRELLRSVPHLNTPLLDRLPAIPGQPPDPRNRPAGCPFHDRCPDVRDRCTREMPPLERVDADPGHSVACWVAPDTPVQIAAPAGGERRTGRPETEVILSVEDVRVWYTSRRWPWSTEVVPAVDGVTFQARQGTAVGLVGESGCGKSTLAKAILGLQPVTSGRLTVAGREWSGADSHQRAALRRTVQMVFQDPYASLNPRMTVGDSIAEPLRNYHLAGRSQLAGAVRELLDQVGLPARYADSYPYQLSGGQRQRVGIARALAVSPKLIVADEPVSALDVSVQAQVINLFDDLRDRTGVGYVFITHDLAVARHMCDDILVMYAGRIVESGPASAIFANPSHPYTRTLLASAPGSGLTKDTGLKPASGTRPTGGCRFRDRCPVGPAANPQRTVCAERDPALDAVGPRHHAACHFAERDDR</sequence>
<proteinExistence type="inferred from homology"/>
<comment type="similarity">
    <text evidence="2">Belongs to the ABC transporter superfamily.</text>
</comment>
<dbReference type="PROSITE" id="PS50893">
    <property type="entry name" value="ABC_TRANSPORTER_2"/>
    <property type="match status" value="2"/>
</dbReference>
<dbReference type="InterPro" id="IPR013563">
    <property type="entry name" value="Oligopep_ABC_C"/>
</dbReference>
<accession>A0ABU0ZBH2</accession>
<comment type="caution">
    <text evidence="10">The sequence shown here is derived from an EMBL/GenBank/DDBJ whole genome shotgun (WGS) entry which is preliminary data.</text>
</comment>
<evidence type="ECO:0000256" key="1">
    <source>
        <dbReference type="ARBA" id="ARBA00004202"/>
    </source>
</evidence>
<dbReference type="EMBL" id="JAVHUY010000003">
    <property type="protein sequence ID" value="MDQ7903680.1"/>
    <property type="molecule type" value="Genomic_DNA"/>
</dbReference>